<dbReference type="AlphaFoldDB" id="A0A438FX69"/>
<protein>
    <submittedName>
        <fullName evidence="1">Uncharacterized protein</fullName>
    </submittedName>
</protein>
<evidence type="ECO:0000313" key="1">
    <source>
        <dbReference type="EMBL" id="RVW64562.1"/>
    </source>
</evidence>
<sequence length="122" mass="13642">MDDLFRLTSKYSMLEDDVHAATQQILVTSQSTRNDAVIATPSVPIVPRAIINYIHGRPLDEEYSSKPKKQRLLRAALVREHVSSIQPRLASGNAHPINGVILFPLVDPTRILQPHQDALILM</sequence>
<accession>A0A438FX69</accession>
<comment type="caution">
    <text evidence="1">The sequence shown here is derived from an EMBL/GenBank/DDBJ whole genome shotgun (WGS) entry which is preliminary data.</text>
</comment>
<evidence type="ECO:0000313" key="2">
    <source>
        <dbReference type="Proteomes" id="UP000288805"/>
    </source>
</evidence>
<dbReference type="Proteomes" id="UP000288805">
    <property type="component" value="Unassembled WGS sequence"/>
</dbReference>
<organism evidence="1 2">
    <name type="scientific">Vitis vinifera</name>
    <name type="common">Grape</name>
    <dbReference type="NCBI Taxonomy" id="29760"/>
    <lineage>
        <taxon>Eukaryota</taxon>
        <taxon>Viridiplantae</taxon>
        <taxon>Streptophyta</taxon>
        <taxon>Embryophyta</taxon>
        <taxon>Tracheophyta</taxon>
        <taxon>Spermatophyta</taxon>
        <taxon>Magnoliopsida</taxon>
        <taxon>eudicotyledons</taxon>
        <taxon>Gunneridae</taxon>
        <taxon>Pentapetalae</taxon>
        <taxon>rosids</taxon>
        <taxon>Vitales</taxon>
        <taxon>Vitaceae</taxon>
        <taxon>Viteae</taxon>
        <taxon>Vitis</taxon>
    </lineage>
</organism>
<name>A0A438FX69_VITVI</name>
<reference evidence="1 2" key="1">
    <citation type="journal article" date="2018" name="PLoS Genet.">
        <title>Population sequencing reveals clonal diversity and ancestral inbreeding in the grapevine cultivar Chardonnay.</title>
        <authorList>
            <person name="Roach M.J."/>
            <person name="Johnson D.L."/>
            <person name="Bohlmann J."/>
            <person name="van Vuuren H.J."/>
            <person name="Jones S.J."/>
            <person name="Pretorius I.S."/>
            <person name="Schmidt S.A."/>
            <person name="Borneman A.R."/>
        </authorList>
    </citation>
    <scope>NUCLEOTIDE SEQUENCE [LARGE SCALE GENOMIC DNA]</scope>
    <source>
        <strain evidence="2">cv. Chardonnay</strain>
        <tissue evidence="1">Leaf</tissue>
    </source>
</reference>
<gene>
    <name evidence="1" type="ORF">CK203_048491</name>
</gene>
<dbReference type="EMBL" id="QGNW01000718">
    <property type="protein sequence ID" value="RVW64562.1"/>
    <property type="molecule type" value="Genomic_DNA"/>
</dbReference>
<proteinExistence type="predicted"/>